<protein>
    <submittedName>
        <fullName evidence="1">Uncharacterized protein</fullName>
    </submittedName>
</protein>
<gene>
    <name evidence="1" type="ORF">BpHYR1_026509</name>
</gene>
<sequence length="60" mass="7152">MYQASAFRESSSGFQFRSKFIQFLNTARVIKKKFFARILFTNHSVYFLTSSLNYSKNRIK</sequence>
<reference evidence="1 2" key="1">
    <citation type="journal article" date="2018" name="Sci. Rep.">
        <title>Genomic signatures of local adaptation to the degree of environmental predictability in rotifers.</title>
        <authorList>
            <person name="Franch-Gras L."/>
            <person name="Hahn C."/>
            <person name="Garcia-Roger E.M."/>
            <person name="Carmona M.J."/>
            <person name="Serra M."/>
            <person name="Gomez A."/>
        </authorList>
    </citation>
    <scope>NUCLEOTIDE SEQUENCE [LARGE SCALE GENOMIC DNA]</scope>
    <source>
        <strain evidence="1">HYR1</strain>
    </source>
</reference>
<comment type="caution">
    <text evidence="1">The sequence shown here is derived from an EMBL/GenBank/DDBJ whole genome shotgun (WGS) entry which is preliminary data.</text>
</comment>
<keyword evidence="2" id="KW-1185">Reference proteome</keyword>
<organism evidence="1 2">
    <name type="scientific">Brachionus plicatilis</name>
    <name type="common">Marine rotifer</name>
    <name type="synonym">Brachionus muelleri</name>
    <dbReference type="NCBI Taxonomy" id="10195"/>
    <lineage>
        <taxon>Eukaryota</taxon>
        <taxon>Metazoa</taxon>
        <taxon>Spiralia</taxon>
        <taxon>Gnathifera</taxon>
        <taxon>Rotifera</taxon>
        <taxon>Eurotatoria</taxon>
        <taxon>Monogononta</taxon>
        <taxon>Pseudotrocha</taxon>
        <taxon>Ploima</taxon>
        <taxon>Brachionidae</taxon>
        <taxon>Brachionus</taxon>
    </lineage>
</organism>
<dbReference type="Proteomes" id="UP000276133">
    <property type="component" value="Unassembled WGS sequence"/>
</dbReference>
<name>A0A3M7PA05_BRAPC</name>
<proteinExistence type="predicted"/>
<evidence type="ECO:0000313" key="1">
    <source>
        <dbReference type="EMBL" id="RMZ95921.1"/>
    </source>
</evidence>
<accession>A0A3M7PA05</accession>
<evidence type="ECO:0000313" key="2">
    <source>
        <dbReference type="Proteomes" id="UP000276133"/>
    </source>
</evidence>
<dbReference type="EMBL" id="REGN01012321">
    <property type="protein sequence ID" value="RMZ95921.1"/>
    <property type="molecule type" value="Genomic_DNA"/>
</dbReference>
<dbReference type="AlphaFoldDB" id="A0A3M7PA05"/>